<dbReference type="OrthoDB" id="6702248at2759"/>
<accession>A0A9P0K9P9</accession>
<organism evidence="1 2">
    <name type="scientific">Acanthoscelides obtectus</name>
    <name type="common">Bean weevil</name>
    <name type="synonym">Bruchus obtectus</name>
    <dbReference type="NCBI Taxonomy" id="200917"/>
    <lineage>
        <taxon>Eukaryota</taxon>
        <taxon>Metazoa</taxon>
        <taxon>Ecdysozoa</taxon>
        <taxon>Arthropoda</taxon>
        <taxon>Hexapoda</taxon>
        <taxon>Insecta</taxon>
        <taxon>Pterygota</taxon>
        <taxon>Neoptera</taxon>
        <taxon>Endopterygota</taxon>
        <taxon>Coleoptera</taxon>
        <taxon>Polyphaga</taxon>
        <taxon>Cucujiformia</taxon>
        <taxon>Chrysomeloidea</taxon>
        <taxon>Chrysomelidae</taxon>
        <taxon>Bruchinae</taxon>
        <taxon>Bruchini</taxon>
        <taxon>Acanthoscelides</taxon>
    </lineage>
</organism>
<sequence>MFKVQKSAIRCIASLKQHESCRPCFRSLNIITLYGLIIYEKYVLARTNSEEIKLYNALPDEVRSLQLSRFKCKLKSVLTRACIYSFEEYYALARDRQAFLTKLNG</sequence>
<gene>
    <name evidence="1" type="ORF">ACAOBT_LOCUS8060</name>
</gene>
<dbReference type="AlphaFoldDB" id="A0A9P0K9P9"/>
<evidence type="ECO:0000313" key="2">
    <source>
        <dbReference type="Proteomes" id="UP001152888"/>
    </source>
</evidence>
<dbReference type="Proteomes" id="UP001152888">
    <property type="component" value="Unassembled WGS sequence"/>
</dbReference>
<evidence type="ECO:0000313" key="1">
    <source>
        <dbReference type="EMBL" id="CAH1968774.1"/>
    </source>
</evidence>
<protein>
    <submittedName>
        <fullName evidence="1">Uncharacterized protein</fullName>
    </submittedName>
</protein>
<reference evidence="1" key="1">
    <citation type="submission" date="2022-03" db="EMBL/GenBank/DDBJ databases">
        <authorList>
            <person name="Sayadi A."/>
        </authorList>
    </citation>
    <scope>NUCLEOTIDE SEQUENCE</scope>
</reference>
<proteinExistence type="predicted"/>
<keyword evidence="2" id="KW-1185">Reference proteome</keyword>
<dbReference type="EMBL" id="CAKOFQ010006756">
    <property type="protein sequence ID" value="CAH1968774.1"/>
    <property type="molecule type" value="Genomic_DNA"/>
</dbReference>
<name>A0A9P0K9P9_ACAOB</name>
<comment type="caution">
    <text evidence="1">The sequence shown here is derived from an EMBL/GenBank/DDBJ whole genome shotgun (WGS) entry which is preliminary data.</text>
</comment>